<proteinExistence type="predicted"/>
<name>A0A286DFQ5_9GAMM</name>
<evidence type="ECO:0000313" key="2">
    <source>
        <dbReference type="EMBL" id="SOD57431.1"/>
    </source>
</evidence>
<dbReference type="InterPro" id="IPR032075">
    <property type="entry name" value="PI-PLC-C1"/>
</dbReference>
<protein>
    <submittedName>
        <fullName evidence="2">Phosphoinositide phospholipase C, Ca2+-dependent</fullName>
    </submittedName>
</protein>
<keyword evidence="1" id="KW-0732">Signal</keyword>
<reference evidence="2 3" key="1">
    <citation type="submission" date="2017-09" db="EMBL/GenBank/DDBJ databases">
        <authorList>
            <person name="Ehlers B."/>
            <person name="Leendertz F.H."/>
        </authorList>
    </citation>
    <scope>NUCLEOTIDE SEQUENCE [LARGE SCALE GENOMIC DNA]</scope>
    <source>
        <strain evidence="2 3">CGMCC 1.10978</strain>
    </source>
</reference>
<dbReference type="InterPro" id="IPR051057">
    <property type="entry name" value="PI-PLC_domain"/>
</dbReference>
<organism evidence="2 3">
    <name type="scientific">Pseudoxanthomonas wuyuanensis</name>
    <dbReference type="NCBI Taxonomy" id="1073196"/>
    <lineage>
        <taxon>Bacteria</taxon>
        <taxon>Pseudomonadati</taxon>
        <taxon>Pseudomonadota</taxon>
        <taxon>Gammaproteobacteria</taxon>
        <taxon>Lysobacterales</taxon>
        <taxon>Lysobacteraceae</taxon>
        <taxon>Pseudoxanthomonas</taxon>
    </lineage>
</organism>
<dbReference type="EMBL" id="OCND01000013">
    <property type="protein sequence ID" value="SOD57431.1"/>
    <property type="molecule type" value="Genomic_DNA"/>
</dbReference>
<feature type="signal peptide" evidence="1">
    <location>
        <begin position="1"/>
        <end position="23"/>
    </location>
</feature>
<dbReference type="Pfam" id="PF16670">
    <property type="entry name" value="PI-PLC-C1"/>
    <property type="match status" value="1"/>
</dbReference>
<accession>A0A286DFQ5</accession>
<gene>
    <name evidence="2" type="ORF">SAMN06296416_11358</name>
</gene>
<dbReference type="SUPFAM" id="SSF51695">
    <property type="entry name" value="PLC-like phosphodiesterases"/>
    <property type="match status" value="1"/>
</dbReference>
<feature type="chain" id="PRO_5012041156" evidence="1">
    <location>
        <begin position="24"/>
        <end position="380"/>
    </location>
</feature>
<dbReference type="GO" id="GO:0006629">
    <property type="term" value="P:lipid metabolic process"/>
    <property type="evidence" value="ECO:0007669"/>
    <property type="project" value="InterPro"/>
</dbReference>
<dbReference type="GO" id="GO:0008081">
    <property type="term" value="F:phosphoric diester hydrolase activity"/>
    <property type="evidence" value="ECO:0007669"/>
    <property type="project" value="InterPro"/>
</dbReference>
<dbReference type="Proteomes" id="UP000219374">
    <property type="component" value="Unassembled WGS sequence"/>
</dbReference>
<keyword evidence="3" id="KW-1185">Reference proteome</keyword>
<dbReference type="Gene3D" id="3.20.20.190">
    <property type="entry name" value="Phosphatidylinositol (PI) phosphodiesterase"/>
    <property type="match status" value="1"/>
</dbReference>
<evidence type="ECO:0000256" key="1">
    <source>
        <dbReference type="SAM" id="SignalP"/>
    </source>
</evidence>
<sequence length="380" mass="41017">MMRMPLRAVPLLAALAVSPIATAARPSSCDLTAQDAQQAGPGCAQDWMDANLRLNDIQVIGTHNSYKLPMAPQELAAHRRRDPGGADGLDYGHRPLAEQLDRGVRGLELDIYYDPQGGRYAHPSLPAKQRQAMREPGFKAMHLSDIDYRSNCQPFAECLRIVRDWSQAHPRHVPILILINAKDGPAAPGAVQPLPFDAVAFDALDAEIRAVFPPGSLIEPAQVQGDHPSLRQAVHAGAWPLLAQARGRVLFALDESPAKVALYRRGGHRVMFVNASDESEGDAAYLTLNEPLREASRIAAAVAAGHLIRTRADADTAEARRNGTRRRDAALASGAQVVSTDYIDPDARLGDYQVSLPGAAVARCNPRRAAGKCAGWAIEE</sequence>
<dbReference type="PANTHER" id="PTHR13593:SF140">
    <property type="entry name" value="PLC-LIKE PHOSPHODIESTERASE"/>
    <property type="match status" value="1"/>
</dbReference>
<dbReference type="PANTHER" id="PTHR13593">
    <property type="match status" value="1"/>
</dbReference>
<dbReference type="InterPro" id="IPR017946">
    <property type="entry name" value="PLC-like_Pdiesterase_TIM-brl"/>
</dbReference>
<dbReference type="CDD" id="cd08589">
    <property type="entry name" value="PI-PLCc_SaPLC1_like"/>
    <property type="match status" value="1"/>
</dbReference>
<dbReference type="AlphaFoldDB" id="A0A286DFQ5"/>
<evidence type="ECO:0000313" key="3">
    <source>
        <dbReference type="Proteomes" id="UP000219374"/>
    </source>
</evidence>